<evidence type="ECO:0000259" key="3">
    <source>
        <dbReference type="PROSITE" id="PS50196"/>
    </source>
</evidence>
<evidence type="ECO:0000313" key="5">
    <source>
        <dbReference type="Proteomes" id="UP000226431"/>
    </source>
</evidence>
<dbReference type="GO" id="GO:0005634">
    <property type="term" value="C:nucleus"/>
    <property type="evidence" value="ECO:0007669"/>
    <property type="project" value="UniProtKB-SubCell"/>
</dbReference>
<dbReference type="PANTHER" id="PTHR23138">
    <property type="entry name" value="RAN BINDING PROTEIN"/>
    <property type="match status" value="1"/>
</dbReference>
<evidence type="ECO:0000256" key="1">
    <source>
        <dbReference type="ARBA" id="ARBA00004123"/>
    </source>
</evidence>
<name>A0A2C5YVG3_9HYPO</name>
<dbReference type="Pfam" id="PF00638">
    <property type="entry name" value="Ran_BP1"/>
    <property type="match status" value="1"/>
</dbReference>
<dbReference type="InterPro" id="IPR011993">
    <property type="entry name" value="PH-like_dom_sf"/>
</dbReference>
<dbReference type="OrthoDB" id="185618at2759"/>
<dbReference type="EMBL" id="NJES01000558">
    <property type="protein sequence ID" value="PHH71024.1"/>
    <property type="molecule type" value="Genomic_DNA"/>
</dbReference>
<keyword evidence="2" id="KW-0539">Nucleus</keyword>
<dbReference type="STRING" id="2004952.A0A2C5YVG3"/>
<dbReference type="AlphaFoldDB" id="A0A2C5YVG3"/>
<protein>
    <recommendedName>
        <fullName evidence="3">RanBD1 domain-containing protein</fullName>
    </recommendedName>
</protein>
<evidence type="ECO:0000256" key="2">
    <source>
        <dbReference type="ARBA" id="ARBA00023242"/>
    </source>
</evidence>
<reference evidence="4 5" key="1">
    <citation type="submission" date="2017-06" db="EMBL/GenBank/DDBJ databases">
        <title>Ant-infecting Ophiocordyceps genomes reveal a high diversity of potential behavioral manipulation genes and a possible major role for enterotoxins.</title>
        <authorList>
            <person name="De Bekker C."/>
            <person name="Evans H.C."/>
            <person name="Brachmann A."/>
            <person name="Hughes D.P."/>
        </authorList>
    </citation>
    <scope>NUCLEOTIDE SEQUENCE [LARGE SCALE GENOMIC DNA]</scope>
    <source>
        <strain evidence="4 5">Map16</strain>
    </source>
</reference>
<feature type="domain" description="RanBD1" evidence="3">
    <location>
        <begin position="1"/>
        <end position="136"/>
    </location>
</feature>
<comment type="subcellular location">
    <subcellularLocation>
        <location evidence="1">Nucleus</location>
    </subcellularLocation>
</comment>
<accession>A0A2C5YVG3</accession>
<organism evidence="4 5">
    <name type="scientific">Ophiocordyceps camponoti-rufipedis</name>
    <dbReference type="NCBI Taxonomy" id="2004952"/>
    <lineage>
        <taxon>Eukaryota</taxon>
        <taxon>Fungi</taxon>
        <taxon>Dikarya</taxon>
        <taxon>Ascomycota</taxon>
        <taxon>Pezizomycotina</taxon>
        <taxon>Sordariomycetes</taxon>
        <taxon>Hypocreomycetidae</taxon>
        <taxon>Hypocreales</taxon>
        <taxon>Ophiocordycipitaceae</taxon>
        <taxon>Ophiocordyceps</taxon>
    </lineage>
</organism>
<dbReference type="Proteomes" id="UP000226431">
    <property type="component" value="Unassembled WGS sequence"/>
</dbReference>
<keyword evidence="5" id="KW-1185">Reference proteome</keyword>
<dbReference type="PANTHER" id="PTHR23138:SF142">
    <property type="entry name" value="RAN-BINDING PROTEIN 3B-RELATED"/>
    <property type="match status" value="1"/>
</dbReference>
<gene>
    <name evidence="4" type="ORF">CDD80_5565</name>
</gene>
<sequence>MFSLDKDVGWKERGAGMLKINVPRVCVEMDEAGVAMPGSFDASAFEMHDKTANDGKGQQMVRLIMRQDQTHRVILNTVVVPAMQFQQKATLKSVGVLFTAFEGEDMKPVSITMRMSAANAKVFMRDIEMVQKQLKRD</sequence>
<proteinExistence type="predicted"/>
<dbReference type="InterPro" id="IPR045255">
    <property type="entry name" value="RanBP1-like"/>
</dbReference>
<dbReference type="InterPro" id="IPR000156">
    <property type="entry name" value="Ran_bind_dom"/>
</dbReference>
<dbReference type="SUPFAM" id="SSF50729">
    <property type="entry name" value="PH domain-like"/>
    <property type="match status" value="1"/>
</dbReference>
<evidence type="ECO:0000313" key="4">
    <source>
        <dbReference type="EMBL" id="PHH71024.1"/>
    </source>
</evidence>
<dbReference type="Gene3D" id="2.30.29.30">
    <property type="entry name" value="Pleckstrin-homology domain (PH domain)/Phosphotyrosine-binding domain (PTB)"/>
    <property type="match status" value="1"/>
</dbReference>
<dbReference type="PROSITE" id="PS50196">
    <property type="entry name" value="RANBD1"/>
    <property type="match status" value="1"/>
</dbReference>
<comment type="caution">
    <text evidence="4">The sequence shown here is derived from an EMBL/GenBank/DDBJ whole genome shotgun (WGS) entry which is preliminary data.</text>
</comment>